<evidence type="ECO:0000313" key="3">
    <source>
        <dbReference type="EMBL" id="CAG2250009.1"/>
    </source>
</evidence>
<dbReference type="Proteomes" id="UP000683360">
    <property type="component" value="Unassembled WGS sequence"/>
</dbReference>
<organism evidence="3 4">
    <name type="scientific">Mytilus edulis</name>
    <name type="common">Blue mussel</name>
    <dbReference type="NCBI Taxonomy" id="6550"/>
    <lineage>
        <taxon>Eukaryota</taxon>
        <taxon>Metazoa</taxon>
        <taxon>Spiralia</taxon>
        <taxon>Lophotrochozoa</taxon>
        <taxon>Mollusca</taxon>
        <taxon>Bivalvia</taxon>
        <taxon>Autobranchia</taxon>
        <taxon>Pteriomorphia</taxon>
        <taxon>Mytilida</taxon>
        <taxon>Mytiloidea</taxon>
        <taxon>Mytilidae</taxon>
        <taxon>Mytilinae</taxon>
        <taxon>Mytilus</taxon>
    </lineage>
</organism>
<protein>
    <submittedName>
        <fullName evidence="3">Uncharacterized protein</fullName>
    </submittedName>
</protein>
<evidence type="ECO:0000259" key="1">
    <source>
        <dbReference type="Pfam" id="PF00773"/>
    </source>
</evidence>
<dbReference type="InterPro" id="IPR050180">
    <property type="entry name" value="RNR_Ribonuclease"/>
</dbReference>
<feature type="domain" description="3'-5' exoribonuclease HELZ2 OB-fold" evidence="2">
    <location>
        <begin position="56"/>
        <end position="127"/>
    </location>
</feature>
<keyword evidence="4" id="KW-1185">Reference proteome</keyword>
<dbReference type="InterPro" id="IPR027417">
    <property type="entry name" value="P-loop_NTPase"/>
</dbReference>
<dbReference type="GO" id="GO:0003723">
    <property type="term" value="F:RNA binding"/>
    <property type="evidence" value="ECO:0007669"/>
    <property type="project" value="InterPro"/>
</dbReference>
<dbReference type="Pfam" id="PF00773">
    <property type="entry name" value="RNB"/>
    <property type="match status" value="1"/>
</dbReference>
<dbReference type="GO" id="GO:0006402">
    <property type="term" value="P:mRNA catabolic process"/>
    <property type="evidence" value="ECO:0007669"/>
    <property type="project" value="TreeGrafter"/>
</dbReference>
<dbReference type="AlphaFoldDB" id="A0A8S3V5T0"/>
<dbReference type="EMBL" id="CAJPWZ010003023">
    <property type="protein sequence ID" value="CAG2250009.1"/>
    <property type="molecule type" value="Genomic_DNA"/>
</dbReference>
<dbReference type="OrthoDB" id="6161099at2759"/>
<dbReference type="PANTHER" id="PTHR23355:SF9">
    <property type="entry name" value="DIS3-LIKE EXONUCLEASE 2"/>
    <property type="match status" value="1"/>
</dbReference>
<dbReference type="Pfam" id="PF25049">
    <property type="entry name" value="OB_HELZ2"/>
    <property type="match status" value="1"/>
</dbReference>
<dbReference type="SUPFAM" id="SSF50249">
    <property type="entry name" value="Nucleic acid-binding proteins"/>
    <property type="match status" value="1"/>
</dbReference>
<dbReference type="InterPro" id="IPR056787">
    <property type="entry name" value="OB_HELZ2"/>
</dbReference>
<dbReference type="Gene3D" id="3.40.50.300">
    <property type="entry name" value="P-loop containing nucleotide triphosphate hydrolases"/>
    <property type="match status" value="1"/>
</dbReference>
<gene>
    <name evidence="3" type="ORF">MEDL_61743</name>
</gene>
<evidence type="ECO:0000313" key="4">
    <source>
        <dbReference type="Proteomes" id="UP000683360"/>
    </source>
</evidence>
<dbReference type="InterPro" id="IPR001900">
    <property type="entry name" value="RNase_II/R"/>
</dbReference>
<dbReference type="GO" id="GO:0000175">
    <property type="term" value="F:3'-5'-RNA exonuclease activity"/>
    <property type="evidence" value="ECO:0007669"/>
    <property type="project" value="TreeGrafter"/>
</dbReference>
<dbReference type="GO" id="GO:0000932">
    <property type="term" value="C:P-body"/>
    <property type="evidence" value="ECO:0007669"/>
    <property type="project" value="TreeGrafter"/>
</dbReference>
<reference evidence="3" key="1">
    <citation type="submission" date="2021-03" db="EMBL/GenBank/DDBJ databases">
        <authorList>
            <person name="Bekaert M."/>
        </authorList>
    </citation>
    <scope>NUCLEOTIDE SEQUENCE</scope>
</reference>
<sequence>MVGDNLIGPNDTLSDNKAGCDHEPIDYYDQSVEMYGKPHNNELNEQDVIKMYEEFNEKEKLRELCKRSPKQFKICTVKLEAAHKARCKNTDHSDSISEIEISGRSKIGRVFNEDEVCVEILKDEIDEYKRNNHIGPRLNVTPDMSKLNLKVYDPSNAKDLDDALSIEELDDTYRVGVHIADVTSYIVKGCDIDIEAVQLPPNEEHVKAWLESHEYYGDLILKLQEIHPSPSIQEGSKNRCSIEIIFKSSADQRIDAVLQCLDKATILAQAIATGTAIPKLDEGHYKLGIDSKPDCRYEGLVGNNTKQRNAIRRALTNSFSLIQGPPGWMKWKLKHNCPSMVRWYGTSIEDDAYPIPGKTQNSRGERSKADEHLREVSMHILIRELTKPYQKEIAALTNISNKIQTELILMMLSSTEA</sequence>
<dbReference type="InterPro" id="IPR012340">
    <property type="entry name" value="NA-bd_OB-fold"/>
</dbReference>
<comment type="caution">
    <text evidence="3">The sequence shown here is derived from an EMBL/GenBank/DDBJ whole genome shotgun (WGS) entry which is preliminary data.</text>
</comment>
<accession>A0A8S3V5T0</accession>
<name>A0A8S3V5T0_MYTED</name>
<feature type="domain" description="RNB" evidence="1">
    <location>
        <begin position="143"/>
        <end position="197"/>
    </location>
</feature>
<dbReference type="PANTHER" id="PTHR23355">
    <property type="entry name" value="RIBONUCLEASE"/>
    <property type="match status" value="1"/>
</dbReference>
<proteinExistence type="predicted"/>
<evidence type="ECO:0000259" key="2">
    <source>
        <dbReference type="Pfam" id="PF25049"/>
    </source>
</evidence>